<feature type="non-terminal residue" evidence="1">
    <location>
        <position position="129"/>
    </location>
</feature>
<proteinExistence type="predicted"/>
<reference evidence="1" key="1">
    <citation type="journal article" date="2015" name="Nature">
        <title>Complex archaea that bridge the gap between prokaryotes and eukaryotes.</title>
        <authorList>
            <person name="Spang A."/>
            <person name="Saw J.H."/>
            <person name="Jorgensen S.L."/>
            <person name="Zaremba-Niedzwiedzka K."/>
            <person name="Martijn J."/>
            <person name="Lind A.E."/>
            <person name="van Eijk R."/>
            <person name="Schleper C."/>
            <person name="Guy L."/>
            <person name="Ettema T.J."/>
        </authorList>
    </citation>
    <scope>NUCLEOTIDE SEQUENCE</scope>
</reference>
<evidence type="ECO:0000313" key="1">
    <source>
        <dbReference type="EMBL" id="KKL55317.1"/>
    </source>
</evidence>
<name>A0A0F9FW18_9ZZZZ</name>
<sequence length="129" mass="14288">MALFSGRSLPPAAGAPTIDRPAPWRYWTTREVATLREVWPRGLEAALEVLPRRTPSAIYTKAHALGIKCDRRAIGATKQRKYIETPEIDAAITVVYQAVPKSGAVNELAAQLELPRWWVSRRALALGLT</sequence>
<dbReference type="EMBL" id="LAZR01030880">
    <property type="protein sequence ID" value="KKL55317.1"/>
    <property type="molecule type" value="Genomic_DNA"/>
</dbReference>
<dbReference type="AlphaFoldDB" id="A0A0F9FW18"/>
<organism evidence="1">
    <name type="scientific">marine sediment metagenome</name>
    <dbReference type="NCBI Taxonomy" id="412755"/>
    <lineage>
        <taxon>unclassified sequences</taxon>
        <taxon>metagenomes</taxon>
        <taxon>ecological metagenomes</taxon>
    </lineage>
</organism>
<protein>
    <submittedName>
        <fullName evidence="1">Uncharacterized protein</fullName>
    </submittedName>
</protein>
<accession>A0A0F9FW18</accession>
<comment type="caution">
    <text evidence="1">The sequence shown here is derived from an EMBL/GenBank/DDBJ whole genome shotgun (WGS) entry which is preliminary data.</text>
</comment>
<gene>
    <name evidence="1" type="ORF">LCGC14_2256600</name>
</gene>